<dbReference type="AlphaFoldDB" id="I3XDN3"/>
<protein>
    <submittedName>
        <fullName evidence="1">Uncharacterized protein</fullName>
    </submittedName>
</protein>
<dbReference type="STRING" id="1185652.USDA257_c54740"/>
<dbReference type="RefSeq" id="WP_014766100.1">
    <property type="nucleotide sequence ID" value="NC_018000.1"/>
</dbReference>
<organism evidence="1 2">
    <name type="scientific">Sinorhizobium fredii (strain USDA 257)</name>
    <dbReference type="NCBI Taxonomy" id="1185652"/>
    <lineage>
        <taxon>Bacteria</taxon>
        <taxon>Pseudomonadati</taxon>
        <taxon>Pseudomonadota</taxon>
        <taxon>Alphaproteobacteria</taxon>
        <taxon>Hyphomicrobiales</taxon>
        <taxon>Rhizobiaceae</taxon>
        <taxon>Sinorhizobium/Ensifer group</taxon>
        <taxon>Sinorhizobium</taxon>
    </lineage>
</organism>
<dbReference type="KEGG" id="sfd:USDA257_c54740"/>
<sequence length="207" mass="23318">MSEALVRSICAEFEIEIIPANEFPKPGQTRAVATMRRILEKHGDGHLRLVVSTLAETEGNQWLIEECSLWISDLILVCSEWIDENASAWLELWDRLELGSIMLAADHLRGTTPVRHALAALIYSRLSSLAGYGLSNKDSGYGLRQRAGVTNSRNRRLELGRQLLKTRARPRPSQWKGYLQEAGLSYFRAVNAMRLAREADQQERSAA</sequence>
<dbReference type="EMBL" id="CP003563">
    <property type="protein sequence ID" value="AFL53989.1"/>
    <property type="molecule type" value="Genomic_DNA"/>
</dbReference>
<evidence type="ECO:0000313" key="2">
    <source>
        <dbReference type="Proteomes" id="UP000006180"/>
    </source>
</evidence>
<reference evidence="1 2" key="1">
    <citation type="journal article" date="2012" name="J. Bacteriol.">
        <title>Complete genome sequence of the broad-host-range strain Sinorhizobium fredii USDA257.</title>
        <authorList>
            <person name="Schuldes J."/>
            <person name="Rodriguez Orbegoso M."/>
            <person name="Schmeisser C."/>
            <person name="Krishnan H.B."/>
            <person name="Daniel R."/>
            <person name="Streit W.R."/>
        </authorList>
    </citation>
    <scope>NUCLEOTIDE SEQUENCE [LARGE SCALE GENOMIC DNA]</scope>
    <source>
        <strain evidence="1 2">USDA 257</strain>
    </source>
</reference>
<accession>I3XDN3</accession>
<evidence type="ECO:0000313" key="1">
    <source>
        <dbReference type="EMBL" id="AFL53989.1"/>
    </source>
</evidence>
<gene>
    <name evidence="1" type="ORF">USDA257_c54740</name>
</gene>
<proteinExistence type="predicted"/>
<dbReference type="HOGENOM" id="CLU_1128345_0_0_5"/>
<name>I3XDN3_SINF2</name>
<dbReference type="Proteomes" id="UP000006180">
    <property type="component" value="Chromosome"/>
</dbReference>
<dbReference type="PATRIC" id="fig|1185652.3.peg.5676"/>